<evidence type="ECO:0000256" key="5">
    <source>
        <dbReference type="ARBA" id="ARBA00023170"/>
    </source>
</evidence>
<evidence type="ECO:0000259" key="7">
    <source>
        <dbReference type="PROSITE" id="PS50853"/>
    </source>
</evidence>
<keyword evidence="9" id="KW-1185">Reference proteome</keyword>
<dbReference type="SMART" id="SM00060">
    <property type="entry name" value="FN3"/>
    <property type="match status" value="2"/>
</dbReference>
<evidence type="ECO:0000256" key="4">
    <source>
        <dbReference type="ARBA" id="ARBA00023157"/>
    </source>
</evidence>
<feature type="domain" description="Fibronectin type-III" evidence="7">
    <location>
        <begin position="293"/>
        <end position="399"/>
    </location>
</feature>
<comment type="similarity">
    <text evidence="1">Belongs to the type I cytokine receptor family. Type 3 subfamily.</text>
</comment>
<dbReference type="InterPro" id="IPR036179">
    <property type="entry name" value="Ig-like_dom_sf"/>
</dbReference>
<keyword evidence="2" id="KW-0732">Signal</keyword>
<evidence type="ECO:0000313" key="9">
    <source>
        <dbReference type="Proteomes" id="UP000494165"/>
    </source>
</evidence>
<dbReference type="GO" id="GO:0019970">
    <property type="term" value="F:interleukin-11 binding"/>
    <property type="evidence" value="ECO:0007669"/>
    <property type="project" value="TreeGrafter"/>
</dbReference>
<dbReference type="GO" id="GO:0004921">
    <property type="term" value="F:interleukin-11 receptor activity"/>
    <property type="evidence" value="ECO:0007669"/>
    <property type="project" value="TreeGrafter"/>
</dbReference>
<dbReference type="Pfam" id="PF00041">
    <property type="entry name" value="fn3"/>
    <property type="match status" value="1"/>
</dbReference>
<dbReference type="OrthoDB" id="6381660at2759"/>
<evidence type="ECO:0000256" key="2">
    <source>
        <dbReference type="ARBA" id="ARBA00022729"/>
    </source>
</evidence>
<reference evidence="8 9" key="1">
    <citation type="submission" date="2020-04" db="EMBL/GenBank/DDBJ databases">
        <authorList>
            <person name="Alioto T."/>
            <person name="Alioto T."/>
            <person name="Gomez Garrido J."/>
        </authorList>
    </citation>
    <scope>NUCLEOTIDE SEQUENCE [LARGE SCALE GENOMIC DNA]</scope>
</reference>
<protein>
    <recommendedName>
        <fullName evidence="7">Fibronectin type-III domain-containing protein</fullName>
    </recommendedName>
</protein>
<dbReference type="PROSITE" id="PS50853">
    <property type="entry name" value="FN3"/>
    <property type="match status" value="2"/>
</dbReference>
<dbReference type="InterPro" id="IPR036116">
    <property type="entry name" value="FN3_sf"/>
</dbReference>
<keyword evidence="5" id="KW-0675">Receptor</keyword>
<evidence type="ECO:0000313" key="8">
    <source>
        <dbReference type="EMBL" id="CAB3361538.1"/>
    </source>
</evidence>
<dbReference type="GO" id="GO:0043235">
    <property type="term" value="C:receptor complex"/>
    <property type="evidence" value="ECO:0007669"/>
    <property type="project" value="TreeGrafter"/>
</dbReference>
<sequence length="681" mass="76889">MAFGNSNIKLLVLSIQSSDSHCLIVILVLSSTNYCRRMKNCGFGQLFNSAMARYGIVCQLLLATLLLPCEAQGCMFGLNTLGSTYPPGDIFLEKGQSLKITCMLDEVDNVTNAKKIFFTAGKERVPKRFVNVIDMSTAELLIPNMTLTNHSVYYCRLQTMDKVVCLNQVVVGLKPQEPKNLTCISENWQSLVCNWDKEDHYLPTSYTILYTLAGQGSRSDIFRVLENPCRVDEVPSGDSDRKNNTCKWDFITSPIYRTVYEFYTIIMTGYNALGNVTFPPIRFHHYAHVIPNPPENLRAQNVTTHSVVLKWVVAYPMQNFPPGLVTRVQYRHQWMPKNKWIAVNTTGLPLKSESDGQTLSITNLYAHTNYIFCVQHKSRVALDSGYSENSTITVKTKSKRPTLSPEVDIGGFEADASLRSIHLYWKSIPQYLHNGDRFEYQIEMVDVNGTSNVVAFTHKTATYTKQHWNVPNSVLNHRAPPKYNIPLSFRGFHKTHFRLDANCRLYYFLVQELKRHRPYPCTGSMNWTRVSVNTNRYNVAVPDDKVYQFAISANGKKVSTGLTWANCIAVIDQRIEEMNHIIIHAVGSNFIEIGWIAGCSHRIGLVQGFVIHYCPINSDTNQQGGCKEASKDQFVAGGADVLVRGMITGLVPNTTYMLHVTVISRRDDGPPSVKKFVTTLP</sequence>
<evidence type="ECO:0000256" key="6">
    <source>
        <dbReference type="ARBA" id="ARBA00023180"/>
    </source>
</evidence>
<dbReference type="Proteomes" id="UP000494165">
    <property type="component" value="Unassembled WGS sequence"/>
</dbReference>
<dbReference type="Gene3D" id="2.60.40.10">
    <property type="entry name" value="Immunoglobulins"/>
    <property type="match status" value="4"/>
</dbReference>
<feature type="domain" description="Fibronectin type-III" evidence="7">
    <location>
        <begin position="577"/>
        <end position="681"/>
    </location>
</feature>
<accession>A0A8S1BXQ8</accession>
<dbReference type="EMBL" id="CADEPI010000006">
    <property type="protein sequence ID" value="CAB3361538.1"/>
    <property type="molecule type" value="Genomic_DNA"/>
</dbReference>
<dbReference type="PANTHER" id="PTHR23036">
    <property type="entry name" value="CYTOKINE RECEPTOR"/>
    <property type="match status" value="1"/>
</dbReference>
<organism evidence="8 9">
    <name type="scientific">Cloeon dipterum</name>
    <dbReference type="NCBI Taxonomy" id="197152"/>
    <lineage>
        <taxon>Eukaryota</taxon>
        <taxon>Metazoa</taxon>
        <taxon>Ecdysozoa</taxon>
        <taxon>Arthropoda</taxon>
        <taxon>Hexapoda</taxon>
        <taxon>Insecta</taxon>
        <taxon>Pterygota</taxon>
        <taxon>Palaeoptera</taxon>
        <taxon>Ephemeroptera</taxon>
        <taxon>Pisciforma</taxon>
        <taxon>Baetidae</taxon>
        <taxon>Cloeon</taxon>
    </lineage>
</organism>
<gene>
    <name evidence="8" type="ORF">CLODIP_2_CD15799</name>
</gene>
<proteinExistence type="inferred from homology"/>
<dbReference type="SUPFAM" id="SSF49265">
    <property type="entry name" value="Fibronectin type III"/>
    <property type="match status" value="3"/>
</dbReference>
<dbReference type="GO" id="GO:0009897">
    <property type="term" value="C:external side of plasma membrane"/>
    <property type="evidence" value="ECO:0007669"/>
    <property type="project" value="TreeGrafter"/>
</dbReference>
<dbReference type="InterPro" id="IPR050379">
    <property type="entry name" value="Type-I_Cytokine_Rcpt"/>
</dbReference>
<dbReference type="InterPro" id="IPR013783">
    <property type="entry name" value="Ig-like_fold"/>
</dbReference>
<dbReference type="AlphaFoldDB" id="A0A8S1BXQ8"/>
<dbReference type="GO" id="GO:0008284">
    <property type="term" value="P:positive regulation of cell population proliferation"/>
    <property type="evidence" value="ECO:0007669"/>
    <property type="project" value="TreeGrafter"/>
</dbReference>
<dbReference type="CDD" id="cd00063">
    <property type="entry name" value="FN3"/>
    <property type="match status" value="2"/>
</dbReference>
<dbReference type="InterPro" id="IPR003961">
    <property type="entry name" value="FN3_dom"/>
</dbReference>
<dbReference type="PANTHER" id="PTHR23036:SF21">
    <property type="entry name" value="CILIARY NEUROTROPHIC FACTOR RECEPTOR SUBUNIT ALPHA"/>
    <property type="match status" value="1"/>
</dbReference>
<keyword evidence="3" id="KW-0677">Repeat</keyword>
<evidence type="ECO:0000256" key="1">
    <source>
        <dbReference type="ARBA" id="ARBA00010890"/>
    </source>
</evidence>
<comment type="caution">
    <text evidence="8">The sequence shown here is derived from an EMBL/GenBank/DDBJ whole genome shotgun (WGS) entry which is preliminary data.</text>
</comment>
<name>A0A8S1BXQ8_9INSE</name>
<keyword evidence="6" id="KW-0325">Glycoprotein</keyword>
<dbReference type="SUPFAM" id="SSF48726">
    <property type="entry name" value="Immunoglobulin"/>
    <property type="match status" value="1"/>
</dbReference>
<keyword evidence="4" id="KW-1015">Disulfide bond</keyword>
<evidence type="ECO:0000256" key="3">
    <source>
        <dbReference type="ARBA" id="ARBA00022737"/>
    </source>
</evidence>